<dbReference type="Pfam" id="PF13419">
    <property type="entry name" value="HAD_2"/>
    <property type="match status" value="1"/>
</dbReference>
<feature type="binding site" evidence="10">
    <location>
        <position position="188"/>
    </location>
    <ligand>
        <name>Mg(2+)</name>
        <dbReference type="ChEBI" id="CHEBI:18420"/>
    </ligand>
</feature>
<proteinExistence type="inferred from homology"/>
<dbReference type="NCBIfam" id="TIGR01449">
    <property type="entry name" value="PGP_bact"/>
    <property type="match status" value="1"/>
</dbReference>
<dbReference type="UniPathway" id="UPA00865">
    <property type="reaction ID" value="UER00834"/>
</dbReference>
<dbReference type="OrthoDB" id="9807630at2"/>
<evidence type="ECO:0000256" key="4">
    <source>
        <dbReference type="ARBA" id="ARBA00006171"/>
    </source>
</evidence>
<comment type="similarity">
    <text evidence="4 10">Belongs to the HAD-like hydrolase superfamily. CbbY/CbbZ/Gph/YieH family.</text>
</comment>
<dbReference type="GO" id="GO:0005975">
    <property type="term" value="P:carbohydrate metabolic process"/>
    <property type="evidence" value="ECO:0007669"/>
    <property type="project" value="InterPro"/>
</dbReference>
<evidence type="ECO:0000256" key="6">
    <source>
        <dbReference type="ARBA" id="ARBA00022723"/>
    </source>
</evidence>
<evidence type="ECO:0000256" key="8">
    <source>
        <dbReference type="ARBA" id="ARBA00022842"/>
    </source>
</evidence>
<dbReference type="RefSeq" id="WP_123103262.1">
    <property type="nucleotide sequence ID" value="NZ_CP127527.1"/>
</dbReference>
<dbReference type="NCBIfam" id="TIGR01509">
    <property type="entry name" value="HAD-SF-IA-v3"/>
    <property type="match status" value="1"/>
</dbReference>
<reference evidence="11" key="1">
    <citation type="submission" date="2018-10" db="EMBL/GenBank/DDBJ databases">
        <title>Acidithiobacillus sulfuriphilus sp. nov.: an extremely acidophilic sulfur-oxidizing chemolithotroph isolated from a neutral pH environment.</title>
        <authorList>
            <person name="Falagan C."/>
            <person name="Moya-Beltran A."/>
            <person name="Quatrini R."/>
            <person name="Johnson D.B."/>
        </authorList>
    </citation>
    <scope>NUCLEOTIDE SEQUENCE [LARGE SCALE GENOMIC DNA]</scope>
    <source>
        <strain evidence="11">CJ-2</strain>
    </source>
</reference>
<dbReference type="SFLD" id="SFLDG01135">
    <property type="entry name" value="C1.5.6:_HAD__Beta-PGM__Phospha"/>
    <property type="match status" value="1"/>
</dbReference>
<dbReference type="SUPFAM" id="SSF56784">
    <property type="entry name" value="HAD-like"/>
    <property type="match status" value="1"/>
</dbReference>
<keyword evidence="9 10" id="KW-0119">Carbohydrate metabolism</keyword>
<protein>
    <recommendedName>
        <fullName evidence="5 10">Phosphoglycolate phosphatase</fullName>
        <shortName evidence="10">PGP</shortName>
        <shortName evidence="10">PGPase</shortName>
        <ecNumber evidence="5 10">3.1.3.18</ecNumber>
    </recommendedName>
</protein>
<evidence type="ECO:0000256" key="3">
    <source>
        <dbReference type="ARBA" id="ARBA00004818"/>
    </source>
</evidence>
<evidence type="ECO:0000256" key="9">
    <source>
        <dbReference type="ARBA" id="ARBA00023277"/>
    </source>
</evidence>
<dbReference type="PANTHER" id="PTHR43434">
    <property type="entry name" value="PHOSPHOGLYCOLATE PHOSPHATASE"/>
    <property type="match status" value="1"/>
</dbReference>
<keyword evidence="7 10" id="KW-0378">Hydrolase</keyword>
<dbReference type="InterPro" id="IPR041492">
    <property type="entry name" value="HAD_2"/>
</dbReference>
<evidence type="ECO:0000256" key="10">
    <source>
        <dbReference type="HAMAP-Rule" id="MF_00495"/>
    </source>
</evidence>
<comment type="caution">
    <text evidence="11">The sequence shown here is derived from an EMBL/GenBank/DDBJ whole genome shotgun (WGS) entry which is preliminary data.</text>
</comment>
<keyword evidence="6 10" id="KW-0479">Metal-binding</keyword>
<dbReference type="InterPro" id="IPR050155">
    <property type="entry name" value="HAD-like_hydrolase_sf"/>
</dbReference>
<evidence type="ECO:0000256" key="1">
    <source>
        <dbReference type="ARBA" id="ARBA00000830"/>
    </source>
</evidence>
<dbReference type="SFLD" id="SFLDG01129">
    <property type="entry name" value="C1.5:_HAD__Beta-PGM__Phosphata"/>
    <property type="match status" value="1"/>
</dbReference>
<dbReference type="AlphaFoldDB" id="A0A3M8RBV8"/>
<comment type="function">
    <text evidence="10">Specifically catalyzes the dephosphorylation of 2-phosphoglycolate. Is involved in the dissimilation of the intracellular 2-phosphoglycolate formed during the DNA repair of 3'-phosphoglycolate ends, a major class of DNA lesions induced by oxidative stress.</text>
</comment>
<dbReference type="PANTHER" id="PTHR43434:SF1">
    <property type="entry name" value="PHOSPHOGLYCOLATE PHOSPHATASE"/>
    <property type="match status" value="1"/>
</dbReference>
<dbReference type="InterPro" id="IPR006439">
    <property type="entry name" value="HAD-SF_hydro_IA"/>
</dbReference>
<dbReference type="EMBL" id="RIZI01000154">
    <property type="protein sequence ID" value="RNF63780.1"/>
    <property type="molecule type" value="Genomic_DNA"/>
</dbReference>
<dbReference type="Gene3D" id="1.10.150.240">
    <property type="entry name" value="Putative phosphatase, domain 2"/>
    <property type="match status" value="1"/>
</dbReference>
<evidence type="ECO:0000256" key="7">
    <source>
        <dbReference type="ARBA" id="ARBA00022801"/>
    </source>
</evidence>
<feature type="active site" description="Nucleophile" evidence="10">
    <location>
        <position position="27"/>
    </location>
</feature>
<keyword evidence="8 10" id="KW-0460">Magnesium</keyword>
<dbReference type="NCBIfam" id="TIGR01549">
    <property type="entry name" value="HAD-SF-IA-v1"/>
    <property type="match status" value="1"/>
</dbReference>
<dbReference type="FunFam" id="3.40.50.1000:FF:000022">
    <property type="entry name" value="Phosphoglycolate phosphatase"/>
    <property type="match status" value="1"/>
</dbReference>
<dbReference type="InterPro" id="IPR023214">
    <property type="entry name" value="HAD_sf"/>
</dbReference>
<dbReference type="SFLD" id="SFLDS00003">
    <property type="entry name" value="Haloacid_Dehalogenase"/>
    <property type="match status" value="1"/>
</dbReference>
<feature type="binding site" evidence="10">
    <location>
        <position position="29"/>
    </location>
    <ligand>
        <name>Mg(2+)</name>
        <dbReference type="ChEBI" id="CHEBI:18420"/>
    </ligand>
</feature>
<sequence length="236" mass="25230">MVNQESSAALEAQGFALPLSARVVLIDLDGTLVDTAPDLAAAANHVLRSLGREPAAMPTIRGFIGNGVRELMRRALAITAEPSEADLDAAMQGFSAYYGEHLLDHSQIYPGVRETLDALQLQGRELVCITNKAGAFTEPMLERLSLRGYFSLVLSGDSLPRKKPDPLPLLHAAAHFHQAVADCLLVGDSCNDTQAARAAGMPVACVSYGYNGDEPVHCLRPDAVLDNMLELLNILA</sequence>
<dbReference type="EC" id="3.1.3.18" evidence="5 10"/>
<comment type="cofactor">
    <cofactor evidence="2 10">
        <name>Mg(2+)</name>
        <dbReference type="ChEBI" id="CHEBI:18420"/>
    </cofactor>
</comment>
<gene>
    <name evidence="11" type="ORF">EC580_06265</name>
</gene>
<dbReference type="Gene3D" id="3.40.50.1000">
    <property type="entry name" value="HAD superfamily/HAD-like"/>
    <property type="match status" value="1"/>
</dbReference>
<dbReference type="GO" id="GO:0008967">
    <property type="term" value="F:phosphoglycolate phosphatase activity"/>
    <property type="evidence" value="ECO:0007669"/>
    <property type="project" value="UniProtKB-UniRule"/>
</dbReference>
<organism evidence="11">
    <name type="scientific">Acidithiobacillus sulfuriphilus</name>
    <dbReference type="NCBI Taxonomy" id="1867749"/>
    <lineage>
        <taxon>Bacteria</taxon>
        <taxon>Pseudomonadati</taxon>
        <taxon>Pseudomonadota</taxon>
        <taxon>Acidithiobacillia</taxon>
        <taxon>Acidithiobacillales</taxon>
        <taxon>Acidithiobacillaceae</taxon>
        <taxon>Acidithiobacillus</taxon>
    </lineage>
</organism>
<dbReference type="InterPro" id="IPR023198">
    <property type="entry name" value="PGP-like_dom2"/>
</dbReference>
<dbReference type="InterPro" id="IPR036412">
    <property type="entry name" value="HAD-like_sf"/>
</dbReference>
<dbReference type="InterPro" id="IPR037512">
    <property type="entry name" value="PGPase_prok"/>
</dbReference>
<dbReference type="CDD" id="cd16417">
    <property type="entry name" value="HAD_PGPase"/>
    <property type="match status" value="1"/>
</dbReference>
<dbReference type="HAMAP" id="MF_00495">
    <property type="entry name" value="GPH_hydrolase_bact"/>
    <property type="match status" value="1"/>
</dbReference>
<dbReference type="GO" id="GO:0046872">
    <property type="term" value="F:metal ion binding"/>
    <property type="evidence" value="ECO:0007669"/>
    <property type="project" value="UniProtKB-KW"/>
</dbReference>
<name>A0A3M8RBV8_9PROT</name>
<dbReference type="PRINTS" id="PR00413">
    <property type="entry name" value="HADHALOGNASE"/>
</dbReference>
<comment type="catalytic activity">
    <reaction evidence="1 10">
        <text>2-phosphoglycolate + H2O = glycolate + phosphate</text>
        <dbReference type="Rhea" id="RHEA:14369"/>
        <dbReference type="ChEBI" id="CHEBI:15377"/>
        <dbReference type="ChEBI" id="CHEBI:29805"/>
        <dbReference type="ChEBI" id="CHEBI:43474"/>
        <dbReference type="ChEBI" id="CHEBI:58033"/>
        <dbReference type="EC" id="3.1.3.18"/>
    </reaction>
</comment>
<dbReference type="GO" id="GO:0005829">
    <property type="term" value="C:cytosol"/>
    <property type="evidence" value="ECO:0007669"/>
    <property type="project" value="TreeGrafter"/>
</dbReference>
<accession>A0A3M8RBV8</accession>
<evidence type="ECO:0000313" key="11">
    <source>
        <dbReference type="EMBL" id="RNF63780.1"/>
    </source>
</evidence>
<comment type="pathway">
    <text evidence="3 10">Organic acid metabolism; glycolate biosynthesis; glycolate from 2-phosphoglycolate: step 1/1.</text>
</comment>
<evidence type="ECO:0000256" key="2">
    <source>
        <dbReference type="ARBA" id="ARBA00001946"/>
    </source>
</evidence>
<dbReference type="GO" id="GO:0046295">
    <property type="term" value="P:glycolate biosynthetic process"/>
    <property type="evidence" value="ECO:0007669"/>
    <property type="project" value="UniProtKB-UniRule"/>
</dbReference>
<dbReference type="NCBIfam" id="NF009695">
    <property type="entry name" value="PRK13222.1-2"/>
    <property type="match status" value="1"/>
</dbReference>
<evidence type="ECO:0000256" key="5">
    <source>
        <dbReference type="ARBA" id="ARBA00013078"/>
    </source>
</evidence>
<dbReference type="GO" id="GO:0006281">
    <property type="term" value="P:DNA repair"/>
    <property type="evidence" value="ECO:0007669"/>
    <property type="project" value="TreeGrafter"/>
</dbReference>
<feature type="binding site" evidence="10">
    <location>
        <position position="27"/>
    </location>
    <ligand>
        <name>Mg(2+)</name>
        <dbReference type="ChEBI" id="CHEBI:18420"/>
    </ligand>
</feature>